<dbReference type="EMBL" id="JAPEVG010000404">
    <property type="protein sequence ID" value="KAJ8463278.1"/>
    <property type="molecule type" value="Genomic_DNA"/>
</dbReference>
<comment type="caution">
    <text evidence="2">The sequence shown here is derived from an EMBL/GenBank/DDBJ whole genome shotgun (WGS) entry which is preliminary data.</text>
</comment>
<evidence type="ECO:0000256" key="1">
    <source>
        <dbReference type="SAM" id="Phobius"/>
    </source>
</evidence>
<feature type="transmembrane region" description="Helical" evidence="1">
    <location>
        <begin position="48"/>
        <end position="66"/>
    </location>
</feature>
<name>A0AAD7X6T0_9APHY</name>
<feature type="transmembrane region" description="Helical" evidence="1">
    <location>
        <begin position="156"/>
        <end position="189"/>
    </location>
</feature>
<keyword evidence="1" id="KW-0472">Membrane</keyword>
<evidence type="ECO:0000313" key="3">
    <source>
        <dbReference type="Proteomes" id="UP001215151"/>
    </source>
</evidence>
<feature type="transmembrane region" description="Helical" evidence="1">
    <location>
        <begin position="237"/>
        <end position="256"/>
    </location>
</feature>
<dbReference type="AlphaFoldDB" id="A0AAD7X6T0"/>
<dbReference type="Proteomes" id="UP001215151">
    <property type="component" value="Unassembled WGS sequence"/>
</dbReference>
<feature type="transmembrane region" description="Helical" evidence="1">
    <location>
        <begin position="18"/>
        <end position="36"/>
    </location>
</feature>
<gene>
    <name evidence="2" type="ORF">ONZ51_g10355</name>
</gene>
<protein>
    <submittedName>
        <fullName evidence="2">Uncharacterized protein</fullName>
    </submittedName>
</protein>
<sequence>MANSTSQNAMYIMNNINAILYGVVLVLYFRVLRYMFSGSKKWTFMDKFMMAFSTLLVILNTIFWTTQSYFGEMMWIVHSDYPGGADAYWIDFGSVWYQTWGMAACVVCNLMNDAFLVYRCFVIWNSRRIIIFPGVLWLASLASGCCTSRAPDGNYFAGIATIFVTAYTASTFAFNVVVTSLIIARILYIGRRLAFADEFKVYIGAVAIMIESALPFTVFSAAYLVTYAMGSDISIGFSFYAMFTCISPLLITLRVLSRRAWTRDSSNLFTTTISYTGATDFITNMGAQPEDYDAEKEGTTSKLPDLEAGRRGMEVSDPHSISIVSINIADESSPV</sequence>
<accession>A0AAD7X6T0</accession>
<proteinExistence type="predicted"/>
<keyword evidence="1" id="KW-0812">Transmembrane</keyword>
<evidence type="ECO:0000313" key="2">
    <source>
        <dbReference type="EMBL" id="KAJ8463278.1"/>
    </source>
</evidence>
<reference evidence="2" key="1">
    <citation type="submission" date="2022-11" db="EMBL/GenBank/DDBJ databases">
        <title>Genome Sequence of Cubamyces cubensis.</title>
        <authorList>
            <person name="Buettner E."/>
        </authorList>
    </citation>
    <scope>NUCLEOTIDE SEQUENCE</scope>
    <source>
        <strain evidence="2">MPL-01</strain>
    </source>
</reference>
<keyword evidence="3" id="KW-1185">Reference proteome</keyword>
<feature type="transmembrane region" description="Helical" evidence="1">
    <location>
        <begin position="130"/>
        <end position="150"/>
    </location>
</feature>
<feature type="transmembrane region" description="Helical" evidence="1">
    <location>
        <begin position="95"/>
        <end position="118"/>
    </location>
</feature>
<keyword evidence="1" id="KW-1133">Transmembrane helix</keyword>
<organism evidence="2 3">
    <name type="scientific">Trametes cubensis</name>
    <dbReference type="NCBI Taxonomy" id="1111947"/>
    <lineage>
        <taxon>Eukaryota</taxon>
        <taxon>Fungi</taxon>
        <taxon>Dikarya</taxon>
        <taxon>Basidiomycota</taxon>
        <taxon>Agaricomycotina</taxon>
        <taxon>Agaricomycetes</taxon>
        <taxon>Polyporales</taxon>
        <taxon>Polyporaceae</taxon>
        <taxon>Trametes</taxon>
    </lineage>
</organism>
<feature type="transmembrane region" description="Helical" evidence="1">
    <location>
        <begin position="201"/>
        <end position="225"/>
    </location>
</feature>